<keyword evidence="2" id="KW-0808">Transferase</keyword>
<dbReference type="Pfam" id="PF13578">
    <property type="entry name" value="Methyltransf_24"/>
    <property type="match status" value="1"/>
</dbReference>
<keyword evidence="3" id="KW-1185">Reference proteome</keyword>
<dbReference type="PANTHER" id="PTHR43167:SF1">
    <property type="entry name" value="PUTATIVE (AFU_ORTHOLOGUE AFUA_6G01830)-RELATED"/>
    <property type="match status" value="1"/>
</dbReference>
<evidence type="ECO:0000313" key="2">
    <source>
        <dbReference type="EMBL" id="TVZ06422.1"/>
    </source>
</evidence>
<dbReference type="Proteomes" id="UP000460272">
    <property type="component" value="Unassembled WGS sequence"/>
</dbReference>
<keyword evidence="1" id="KW-0812">Transmembrane</keyword>
<accession>A0A6P2C4R5</accession>
<dbReference type="Gene3D" id="3.40.50.150">
    <property type="entry name" value="Vaccinia Virus protein VP39"/>
    <property type="match status" value="1"/>
</dbReference>
<organism evidence="2 3">
    <name type="scientific">Trebonia kvetii</name>
    <dbReference type="NCBI Taxonomy" id="2480626"/>
    <lineage>
        <taxon>Bacteria</taxon>
        <taxon>Bacillati</taxon>
        <taxon>Actinomycetota</taxon>
        <taxon>Actinomycetes</taxon>
        <taxon>Streptosporangiales</taxon>
        <taxon>Treboniaceae</taxon>
        <taxon>Trebonia</taxon>
    </lineage>
</organism>
<dbReference type="GO" id="GO:0032259">
    <property type="term" value="P:methylation"/>
    <property type="evidence" value="ECO:0007669"/>
    <property type="project" value="UniProtKB-KW"/>
</dbReference>
<dbReference type="EMBL" id="RPFW01000001">
    <property type="protein sequence ID" value="TVZ06422.1"/>
    <property type="molecule type" value="Genomic_DNA"/>
</dbReference>
<dbReference type="SUPFAM" id="SSF53335">
    <property type="entry name" value="S-adenosyl-L-methionine-dependent methyltransferases"/>
    <property type="match status" value="1"/>
</dbReference>
<comment type="caution">
    <text evidence="2">The sequence shown here is derived from an EMBL/GenBank/DDBJ whole genome shotgun (WGS) entry which is preliminary data.</text>
</comment>
<evidence type="ECO:0000256" key="1">
    <source>
        <dbReference type="SAM" id="Phobius"/>
    </source>
</evidence>
<gene>
    <name evidence="2" type="ORF">EAS64_03090</name>
</gene>
<evidence type="ECO:0000313" key="3">
    <source>
        <dbReference type="Proteomes" id="UP000460272"/>
    </source>
</evidence>
<proteinExistence type="predicted"/>
<protein>
    <submittedName>
        <fullName evidence="2">Class I SAM-dependent methyltransferase</fullName>
    </submittedName>
</protein>
<dbReference type="InterPro" id="IPR029063">
    <property type="entry name" value="SAM-dependent_MTases_sf"/>
</dbReference>
<keyword evidence="1" id="KW-0472">Membrane</keyword>
<dbReference type="GO" id="GO:0008168">
    <property type="term" value="F:methyltransferase activity"/>
    <property type="evidence" value="ECO:0007669"/>
    <property type="project" value="UniProtKB-KW"/>
</dbReference>
<name>A0A6P2C4R5_9ACTN</name>
<keyword evidence="2" id="KW-0489">Methyltransferase</keyword>
<sequence length="301" mass="32452">MGRLIRMFVNAGTVAVAVMLWLAGALALGLVTDSGATATTALMALGLLAGGVLLLIRHSLELAARIGNLGTESQRSLATMRRIESRLGTELRQTFRQIEAIQNLNAILPASDVLPATRGWAASPDLILVLIDQVIAQRPSLIVECGSGASTLWLALALRRFGIDGRIVALEADPVFADKTRGFLARHGVSDVAEVREAPLEDLKLADGSYTWYARWAWKDLAGIDLLFVDGPPAATCAKARYPALPSLREALNPASIVIVDDLVVPDMQETLRLWLDAYPEFSSEILPLEKQAALLRTGPR</sequence>
<reference evidence="2 3" key="1">
    <citation type="submission" date="2018-11" db="EMBL/GenBank/DDBJ databases">
        <title>Trebonia kvetii gen.nov., sp.nov., a novel acidophilic actinobacterium, and proposal of the new actinobacterial family Treboniaceae fam. nov.</title>
        <authorList>
            <person name="Rapoport D."/>
            <person name="Sagova-Mareckova M."/>
            <person name="Sedlacek I."/>
            <person name="Provaznik J."/>
            <person name="Kralova S."/>
            <person name="Pavlinic D."/>
            <person name="Benes V."/>
            <person name="Kopecky J."/>
        </authorList>
    </citation>
    <scope>NUCLEOTIDE SEQUENCE [LARGE SCALE GENOMIC DNA]</scope>
    <source>
        <strain evidence="2 3">15Tr583</strain>
    </source>
</reference>
<dbReference type="PANTHER" id="PTHR43167">
    <property type="entry name" value="PUTATIVE (AFU_ORTHOLOGUE AFUA_6G01830)-RELATED"/>
    <property type="match status" value="1"/>
</dbReference>
<keyword evidence="1" id="KW-1133">Transmembrane helix</keyword>
<feature type="transmembrane region" description="Helical" evidence="1">
    <location>
        <begin position="37"/>
        <end position="56"/>
    </location>
</feature>
<dbReference type="RefSeq" id="WP_145851177.1">
    <property type="nucleotide sequence ID" value="NZ_RPFW01000001.1"/>
</dbReference>
<dbReference type="AlphaFoldDB" id="A0A6P2C4R5"/>
<dbReference type="OrthoDB" id="823440at2"/>